<keyword evidence="3" id="KW-0804">Transcription</keyword>
<evidence type="ECO:0000313" key="7">
    <source>
        <dbReference type="Proteomes" id="UP000436138"/>
    </source>
</evidence>
<name>A0A6I6N2C1_9ACTN</name>
<evidence type="ECO:0000256" key="2">
    <source>
        <dbReference type="ARBA" id="ARBA00023125"/>
    </source>
</evidence>
<protein>
    <submittedName>
        <fullName evidence="6">TetR family transcriptional regulator</fullName>
    </submittedName>
</protein>
<evidence type="ECO:0000313" key="6">
    <source>
        <dbReference type="EMBL" id="QHA05564.1"/>
    </source>
</evidence>
<organism evidence="6 7">
    <name type="scientific">Streptomyces broussonetiae</name>
    <dbReference type="NCBI Taxonomy" id="2686304"/>
    <lineage>
        <taxon>Bacteria</taxon>
        <taxon>Bacillati</taxon>
        <taxon>Actinomycetota</taxon>
        <taxon>Actinomycetes</taxon>
        <taxon>Kitasatosporales</taxon>
        <taxon>Streptomycetaceae</taxon>
        <taxon>Streptomyces</taxon>
    </lineage>
</organism>
<dbReference type="PROSITE" id="PS50977">
    <property type="entry name" value="HTH_TETR_2"/>
    <property type="match status" value="1"/>
</dbReference>
<feature type="domain" description="HTH tetR-type" evidence="5">
    <location>
        <begin position="19"/>
        <end position="79"/>
    </location>
</feature>
<evidence type="ECO:0000256" key="4">
    <source>
        <dbReference type="PROSITE-ProRule" id="PRU00335"/>
    </source>
</evidence>
<dbReference type="GO" id="GO:0003700">
    <property type="term" value="F:DNA-binding transcription factor activity"/>
    <property type="evidence" value="ECO:0007669"/>
    <property type="project" value="TreeGrafter"/>
</dbReference>
<dbReference type="Gene3D" id="1.10.357.10">
    <property type="entry name" value="Tetracycline Repressor, domain 2"/>
    <property type="match status" value="1"/>
</dbReference>
<dbReference type="InterPro" id="IPR025996">
    <property type="entry name" value="MT1864/Rv1816-like_C"/>
</dbReference>
<dbReference type="AlphaFoldDB" id="A0A6I6N2C1"/>
<dbReference type="InterPro" id="IPR001647">
    <property type="entry name" value="HTH_TetR"/>
</dbReference>
<accession>A0A6I6N2C1</accession>
<dbReference type="InterPro" id="IPR009057">
    <property type="entry name" value="Homeodomain-like_sf"/>
</dbReference>
<keyword evidence="2 4" id="KW-0238">DNA-binding</keyword>
<evidence type="ECO:0000256" key="1">
    <source>
        <dbReference type="ARBA" id="ARBA00023015"/>
    </source>
</evidence>
<dbReference type="Proteomes" id="UP000436138">
    <property type="component" value="Chromosome"/>
</dbReference>
<dbReference type="PANTHER" id="PTHR30055">
    <property type="entry name" value="HTH-TYPE TRANSCRIPTIONAL REGULATOR RUTR"/>
    <property type="match status" value="1"/>
</dbReference>
<dbReference type="GO" id="GO:0000976">
    <property type="term" value="F:transcription cis-regulatory region binding"/>
    <property type="evidence" value="ECO:0007669"/>
    <property type="project" value="TreeGrafter"/>
</dbReference>
<sequence length="210" mass="22330">MPRPSSSSSKPALRPYHHGDLRAALLKSAERTLREKGVGALSLRELARDIGVSHAAPGRHFKDKQALLDALALDGYERLNQALGEATDRTAQSFEQRMTALARAYLGFAVDNPELLELMFARKHAPEGSAGSEGLAAAVDQSLGSITALIADAQEHGEIVRGDPEQITMVAAASLHGLAALIAACALDAEEAMSGLDEHVRLLLNGLRPR</sequence>
<evidence type="ECO:0000259" key="5">
    <source>
        <dbReference type="PROSITE" id="PS50977"/>
    </source>
</evidence>
<dbReference type="Pfam" id="PF00440">
    <property type="entry name" value="TetR_N"/>
    <property type="match status" value="1"/>
</dbReference>
<keyword evidence="7" id="KW-1185">Reference proteome</keyword>
<reference evidence="6 7" key="1">
    <citation type="submission" date="2019-12" db="EMBL/GenBank/DDBJ databases">
        <title>Streptomyces sp. strain T44 isolated from rhizosphere soil of Broussonetia papyrifera.</title>
        <authorList>
            <person name="Mo P."/>
        </authorList>
    </citation>
    <scope>NUCLEOTIDE SEQUENCE [LARGE SCALE GENOMIC DNA]</scope>
    <source>
        <strain evidence="6 7">T44</strain>
    </source>
</reference>
<gene>
    <name evidence="6" type="ORF">GQF42_21680</name>
</gene>
<dbReference type="EMBL" id="CP047020">
    <property type="protein sequence ID" value="QHA05564.1"/>
    <property type="molecule type" value="Genomic_DNA"/>
</dbReference>
<dbReference type="KEGG" id="sbro:GQF42_21680"/>
<feature type="DNA-binding region" description="H-T-H motif" evidence="4">
    <location>
        <begin position="42"/>
        <end position="61"/>
    </location>
</feature>
<dbReference type="InterPro" id="IPR036271">
    <property type="entry name" value="Tet_transcr_reg_TetR-rel_C_sf"/>
</dbReference>
<keyword evidence="1" id="KW-0805">Transcription regulation</keyword>
<evidence type="ECO:0000256" key="3">
    <source>
        <dbReference type="ARBA" id="ARBA00023163"/>
    </source>
</evidence>
<dbReference type="SUPFAM" id="SSF48498">
    <property type="entry name" value="Tetracyclin repressor-like, C-terminal domain"/>
    <property type="match status" value="1"/>
</dbReference>
<proteinExistence type="predicted"/>
<dbReference type="Pfam" id="PF13305">
    <property type="entry name" value="TetR_C_33"/>
    <property type="match status" value="1"/>
</dbReference>
<dbReference type="SUPFAM" id="SSF46689">
    <property type="entry name" value="Homeodomain-like"/>
    <property type="match status" value="1"/>
</dbReference>
<dbReference type="PANTHER" id="PTHR30055:SF220">
    <property type="entry name" value="TETR-FAMILY REGULATORY PROTEIN"/>
    <property type="match status" value="1"/>
</dbReference>
<dbReference type="InterPro" id="IPR050109">
    <property type="entry name" value="HTH-type_TetR-like_transc_reg"/>
</dbReference>